<evidence type="ECO:0000313" key="3">
    <source>
        <dbReference type="Proteomes" id="UP001279410"/>
    </source>
</evidence>
<name>A0AAD3QW86_LATJO</name>
<dbReference type="EMBL" id="BRZM01000001">
    <property type="protein sequence ID" value="GLD45781.1"/>
    <property type="molecule type" value="Genomic_DNA"/>
</dbReference>
<reference evidence="2" key="1">
    <citation type="submission" date="2022-08" db="EMBL/GenBank/DDBJ databases">
        <title>Genome sequencing of akame (Lates japonicus).</title>
        <authorList>
            <person name="Hashiguchi Y."/>
            <person name="Takahashi H."/>
        </authorList>
    </citation>
    <scope>NUCLEOTIDE SEQUENCE</scope>
    <source>
        <strain evidence="2">Kochi</strain>
    </source>
</reference>
<feature type="compositionally biased region" description="Low complexity" evidence="1">
    <location>
        <begin position="15"/>
        <end position="29"/>
    </location>
</feature>
<evidence type="ECO:0000313" key="2">
    <source>
        <dbReference type="EMBL" id="GLD45781.1"/>
    </source>
</evidence>
<dbReference type="AlphaFoldDB" id="A0AAD3QW86"/>
<sequence length="89" mass="8686">MGNEASMEGGGQPGEPGAAGMMGSVMPGGPAAGPGAGQHMKPVNGAAAGGGMGVGGPGMGMTRRPDVVWVTFERDGIERAFQSVSRSRA</sequence>
<accession>A0AAD3QW86</accession>
<gene>
    <name evidence="2" type="ORF">AKAME5_000024400</name>
</gene>
<keyword evidence="3" id="KW-1185">Reference proteome</keyword>
<dbReference type="Proteomes" id="UP001279410">
    <property type="component" value="Unassembled WGS sequence"/>
</dbReference>
<proteinExistence type="predicted"/>
<evidence type="ECO:0000256" key="1">
    <source>
        <dbReference type="SAM" id="MobiDB-lite"/>
    </source>
</evidence>
<protein>
    <submittedName>
        <fullName evidence="2">Protein bassoon</fullName>
    </submittedName>
</protein>
<organism evidence="2 3">
    <name type="scientific">Lates japonicus</name>
    <name type="common">Japanese lates</name>
    <dbReference type="NCBI Taxonomy" id="270547"/>
    <lineage>
        <taxon>Eukaryota</taxon>
        <taxon>Metazoa</taxon>
        <taxon>Chordata</taxon>
        <taxon>Craniata</taxon>
        <taxon>Vertebrata</taxon>
        <taxon>Euteleostomi</taxon>
        <taxon>Actinopterygii</taxon>
        <taxon>Neopterygii</taxon>
        <taxon>Teleostei</taxon>
        <taxon>Neoteleostei</taxon>
        <taxon>Acanthomorphata</taxon>
        <taxon>Carangaria</taxon>
        <taxon>Carangaria incertae sedis</taxon>
        <taxon>Centropomidae</taxon>
        <taxon>Lates</taxon>
    </lineage>
</organism>
<comment type="caution">
    <text evidence="2">The sequence shown here is derived from an EMBL/GenBank/DDBJ whole genome shotgun (WGS) entry which is preliminary data.</text>
</comment>
<feature type="region of interest" description="Disordered" evidence="1">
    <location>
        <begin position="1"/>
        <end position="51"/>
    </location>
</feature>